<dbReference type="GO" id="GO:0003677">
    <property type="term" value="F:DNA binding"/>
    <property type="evidence" value="ECO:0007669"/>
    <property type="project" value="UniProtKB-KW"/>
</dbReference>
<feature type="signal peptide" evidence="1">
    <location>
        <begin position="1"/>
        <end position="24"/>
    </location>
</feature>
<sequence>MKGKCSIFVITAVLMFTVAVTAFAAPGRGGSGGWGLGSPYQRMYNPATVETVSGEVISVDRITPMKRMGAGIHIQLKTDRETVSVHLGPAWYIERQDARIEKGNTIEVKGSRVTFSGKPAIIAAEVKKGDALLKLRDEGGIPVWSGWRR</sequence>
<reference evidence="3 4" key="1">
    <citation type="submission" date="2019-04" db="EMBL/GenBank/DDBJ databases">
        <title>Geobacter ruber sp. nov., ferric-reducing bacteria isolated from paddy soil.</title>
        <authorList>
            <person name="Xu Z."/>
            <person name="Masuda Y."/>
            <person name="Itoh H."/>
            <person name="Senoo K."/>
        </authorList>
    </citation>
    <scope>NUCLEOTIDE SEQUENCE [LARGE SCALE GENOMIC DNA]</scope>
    <source>
        <strain evidence="3 4">Red88</strain>
    </source>
</reference>
<dbReference type="Pfam" id="PF26390">
    <property type="entry name" value="MamS_MamX"/>
    <property type="match status" value="1"/>
</dbReference>
<keyword evidence="1" id="KW-0732">Signal</keyword>
<dbReference type="RefSeq" id="WP_149309518.1">
    <property type="nucleotide sequence ID" value="NZ_SRSD01000011.1"/>
</dbReference>
<evidence type="ECO:0000313" key="3">
    <source>
        <dbReference type="EMBL" id="KAA0888355.1"/>
    </source>
</evidence>
<dbReference type="EMBL" id="SRSD01000011">
    <property type="protein sequence ID" value="KAA0888355.1"/>
    <property type="molecule type" value="Genomic_DNA"/>
</dbReference>
<keyword evidence="3" id="KW-0238">DNA-binding</keyword>
<dbReference type="AlphaFoldDB" id="A0A5A9X7J5"/>
<organism evidence="3 4">
    <name type="scientific">Oryzomonas rubra</name>
    <dbReference type="NCBI Taxonomy" id="2509454"/>
    <lineage>
        <taxon>Bacteria</taxon>
        <taxon>Pseudomonadati</taxon>
        <taxon>Thermodesulfobacteriota</taxon>
        <taxon>Desulfuromonadia</taxon>
        <taxon>Geobacterales</taxon>
        <taxon>Geobacteraceae</taxon>
        <taxon>Oryzomonas</taxon>
    </lineage>
</organism>
<dbReference type="InterPro" id="IPR058837">
    <property type="entry name" value="MamS_MamX_dom"/>
</dbReference>
<proteinExistence type="predicted"/>
<name>A0A5A9X7J5_9BACT</name>
<evidence type="ECO:0000259" key="2">
    <source>
        <dbReference type="Pfam" id="PF26390"/>
    </source>
</evidence>
<accession>A0A5A9X7J5</accession>
<evidence type="ECO:0000313" key="4">
    <source>
        <dbReference type="Proteomes" id="UP000324298"/>
    </source>
</evidence>
<feature type="domain" description="Magnetosome protein MamS/MamX" evidence="2">
    <location>
        <begin position="48"/>
        <end position="132"/>
    </location>
</feature>
<protein>
    <submittedName>
        <fullName evidence="3">DNA-binding protein</fullName>
    </submittedName>
</protein>
<keyword evidence="4" id="KW-1185">Reference proteome</keyword>
<gene>
    <name evidence="3" type="ORF">ET418_16625</name>
</gene>
<feature type="chain" id="PRO_5022864036" evidence="1">
    <location>
        <begin position="25"/>
        <end position="149"/>
    </location>
</feature>
<evidence type="ECO:0000256" key="1">
    <source>
        <dbReference type="SAM" id="SignalP"/>
    </source>
</evidence>
<comment type="caution">
    <text evidence="3">The sequence shown here is derived from an EMBL/GenBank/DDBJ whole genome shotgun (WGS) entry which is preliminary data.</text>
</comment>
<dbReference type="OrthoDB" id="5455132at2"/>
<dbReference type="Proteomes" id="UP000324298">
    <property type="component" value="Unassembled WGS sequence"/>
</dbReference>